<dbReference type="Proteomes" id="UP001152747">
    <property type="component" value="Unassembled WGS sequence"/>
</dbReference>
<dbReference type="OrthoDB" id="408631at2759"/>
<feature type="active site" evidence="3">
    <location>
        <position position="347"/>
    </location>
</feature>
<evidence type="ECO:0000259" key="5">
    <source>
        <dbReference type="Pfam" id="PF07859"/>
    </source>
</evidence>
<comment type="similarity">
    <text evidence="1">Belongs to the 'GDXG' lipolytic enzyme family.</text>
</comment>
<feature type="active site" evidence="3">
    <location>
        <position position="189"/>
    </location>
</feature>
<sequence>MTDWLYWILIFLFFAGSLFLLHIPLPHDISDRSKLAVAEFLLRMSNEYFGDLVENLFGSVVRNKLSRFILKIGFLMPPKEPMEIKRREVKIGGVPCITYEVANRKSDGLLVFIHGGGWCVGEAAYYDDCLYKMLLKLRMNGVSIDYRLAPEHPFPAGLDDCESVILSLYHNGCENLEFNRNKIIVQGDSAGGNLTATVCQRLHRKNEKFVKAQVLIYPVTHVFNFNSPSYQEYWKKYSGTALLNPKHMARWILLYLGLECNKKTIKKLLNSQHLDADFENSETYQELLHYDKLPEKFKNDHTVRARRDVDSELAAKFQKVATNPDCSPIFGDCHGLPPALVLTAGYDVLRDEGIQYAQKLENSGVKTKWIHFPRAYHGLFNMPNSEDRLEMMHEIVNFMSFHI</sequence>
<keyword evidence="4" id="KW-1133">Transmembrane helix</keyword>
<comment type="caution">
    <text evidence="6">The sequence shown here is derived from an EMBL/GenBank/DDBJ whole genome shotgun (WGS) entry which is preliminary data.</text>
</comment>
<dbReference type="InterPro" id="IPR017157">
    <property type="entry name" value="Arylacetamide_deacetylase"/>
</dbReference>
<evidence type="ECO:0000256" key="3">
    <source>
        <dbReference type="PIRSR" id="PIRSR037251-1"/>
    </source>
</evidence>
<reference evidence="6" key="1">
    <citation type="submission" date="2022-11" db="EMBL/GenBank/DDBJ databases">
        <authorList>
            <person name="Kikuchi T."/>
        </authorList>
    </citation>
    <scope>NUCLEOTIDE SEQUENCE</scope>
    <source>
        <strain evidence="6">PS1010</strain>
    </source>
</reference>
<dbReference type="InterPro" id="IPR029058">
    <property type="entry name" value="AB_hydrolase_fold"/>
</dbReference>
<feature type="transmembrane region" description="Helical" evidence="4">
    <location>
        <begin position="6"/>
        <end position="25"/>
    </location>
</feature>
<dbReference type="Gene3D" id="3.40.50.1820">
    <property type="entry name" value="alpha/beta hydrolase"/>
    <property type="match status" value="1"/>
</dbReference>
<dbReference type="InterPro" id="IPR050300">
    <property type="entry name" value="GDXG_lipolytic_enzyme"/>
</dbReference>
<dbReference type="PANTHER" id="PTHR48081">
    <property type="entry name" value="AB HYDROLASE SUPERFAMILY PROTEIN C4A8.06C"/>
    <property type="match status" value="1"/>
</dbReference>
<keyword evidence="7" id="KW-1185">Reference proteome</keyword>
<dbReference type="EMBL" id="CANHGI010000006">
    <property type="protein sequence ID" value="CAI5455859.1"/>
    <property type="molecule type" value="Genomic_DNA"/>
</dbReference>
<dbReference type="SUPFAM" id="SSF53474">
    <property type="entry name" value="alpha/beta-Hydrolases"/>
    <property type="match status" value="1"/>
</dbReference>
<evidence type="ECO:0000313" key="6">
    <source>
        <dbReference type="EMBL" id="CAI5455859.1"/>
    </source>
</evidence>
<dbReference type="AlphaFoldDB" id="A0A9P1N987"/>
<dbReference type="GO" id="GO:0052689">
    <property type="term" value="F:carboxylic ester hydrolase activity"/>
    <property type="evidence" value="ECO:0007669"/>
    <property type="project" value="InterPro"/>
</dbReference>
<evidence type="ECO:0000256" key="2">
    <source>
        <dbReference type="ARBA" id="ARBA00022801"/>
    </source>
</evidence>
<dbReference type="Pfam" id="PF07859">
    <property type="entry name" value="Abhydrolase_3"/>
    <property type="match status" value="2"/>
</dbReference>
<dbReference type="InterPro" id="IPR013094">
    <property type="entry name" value="AB_hydrolase_3"/>
</dbReference>
<accession>A0A9P1N987</accession>
<keyword evidence="2" id="KW-0378">Hydrolase</keyword>
<protein>
    <recommendedName>
        <fullName evidence="5">Alpha/beta hydrolase fold-3 domain-containing protein</fullName>
    </recommendedName>
</protein>
<dbReference type="GO" id="GO:0016020">
    <property type="term" value="C:membrane"/>
    <property type="evidence" value="ECO:0007669"/>
    <property type="project" value="InterPro"/>
</dbReference>
<evidence type="ECO:0000256" key="4">
    <source>
        <dbReference type="SAM" id="Phobius"/>
    </source>
</evidence>
<feature type="domain" description="Alpha/beta hydrolase fold-3" evidence="5">
    <location>
        <begin position="110"/>
        <end position="259"/>
    </location>
</feature>
<feature type="active site" evidence="3">
    <location>
        <position position="377"/>
    </location>
</feature>
<name>A0A9P1N987_9PELO</name>
<dbReference type="PIRSF" id="PIRSF037251">
    <property type="entry name" value="Arylacetamide_deacetylase"/>
    <property type="match status" value="1"/>
</dbReference>
<keyword evidence="4" id="KW-0472">Membrane</keyword>
<organism evidence="6 7">
    <name type="scientific">Caenorhabditis angaria</name>
    <dbReference type="NCBI Taxonomy" id="860376"/>
    <lineage>
        <taxon>Eukaryota</taxon>
        <taxon>Metazoa</taxon>
        <taxon>Ecdysozoa</taxon>
        <taxon>Nematoda</taxon>
        <taxon>Chromadorea</taxon>
        <taxon>Rhabditida</taxon>
        <taxon>Rhabditina</taxon>
        <taxon>Rhabditomorpha</taxon>
        <taxon>Rhabditoidea</taxon>
        <taxon>Rhabditidae</taxon>
        <taxon>Peloderinae</taxon>
        <taxon>Caenorhabditis</taxon>
    </lineage>
</organism>
<dbReference type="PANTHER" id="PTHR48081:SF8">
    <property type="entry name" value="ALPHA_BETA HYDROLASE FOLD-3 DOMAIN-CONTAINING PROTEIN-RELATED"/>
    <property type="match status" value="1"/>
</dbReference>
<proteinExistence type="inferred from homology"/>
<keyword evidence="4" id="KW-0812">Transmembrane</keyword>
<evidence type="ECO:0000256" key="1">
    <source>
        <dbReference type="ARBA" id="ARBA00010515"/>
    </source>
</evidence>
<gene>
    <name evidence="6" type="ORF">CAMP_LOCUS18496</name>
</gene>
<evidence type="ECO:0000313" key="7">
    <source>
        <dbReference type="Proteomes" id="UP001152747"/>
    </source>
</evidence>
<feature type="domain" description="Alpha/beta hydrolase fold-3" evidence="5">
    <location>
        <begin position="305"/>
        <end position="380"/>
    </location>
</feature>